<dbReference type="EMBL" id="JAWRCP010000001">
    <property type="protein sequence ID" value="MDW6091930.1"/>
    <property type="molecule type" value="Genomic_DNA"/>
</dbReference>
<evidence type="ECO:0000256" key="1">
    <source>
        <dbReference type="ARBA" id="ARBA00006096"/>
    </source>
</evidence>
<comment type="caution">
    <text evidence="3">The sequence shown here is derived from an EMBL/GenBank/DDBJ whole genome shotgun (WGS) entry which is preliminary data.</text>
</comment>
<sequence>MIILGCFVLRTLLVTIACFILTAELCAAQATSYAHLLPPTSRTALLVEQLDTSLREIDTGSQSFYPPASTMKLITALAAKLELGDQFRFKTLLGKADHDLVLHFSGDPQLTTDDLKHMFTMLKQQGIKKIEGNLWLDNTLFSGYERAVGWPWDILGVCYSAPSSVIVLDENCVPGSIYTQKDGHTRVYIPEQYPVHVSTQAKTVSLQEQKQQLCDLELRSNHENNYRLSGCLVQRSSPLPLKFALQNTSLYATRIVYRILNQLGITLTGDVLVGRPPKPLQQVLAHHESKPLVELLDTMLKESDNLIANNVTKTLGHKFFVQAGSFANGTEAIKQILYAKAGIDLKSAQLVDGSGLSRNNRMTANQMADVLRYIWQHDTSLHLIGLLPVAGQSGTLKYRKSMRSSLVKGHLSAKSGSLYGSYNMAGYGLDKKGQPQVLFVQFVTDYFPDDKEETVKAPSQLEQFEEKLYRDIIQMSQQKQSYLSSIK</sequence>
<keyword evidence="4" id="KW-1185">Reference proteome</keyword>
<keyword evidence="3" id="KW-0645">Protease</keyword>
<name>A0ABU4IRD2_9VIBR</name>
<dbReference type="PANTHER" id="PTHR30023:SF0">
    <property type="entry name" value="PENICILLIN-SENSITIVE CARBOXYPEPTIDASE A"/>
    <property type="match status" value="1"/>
</dbReference>
<comment type="similarity">
    <text evidence="1">Belongs to the peptidase S13 family.</text>
</comment>
<dbReference type="NCBIfam" id="TIGR00666">
    <property type="entry name" value="PBP4"/>
    <property type="match status" value="1"/>
</dbReference>
<evidence type="ECO:0000256" key="2">
    <source>
        <dbReference type="ARBA" id="ARBA00022801"/>
    </source>
</evidence>
<dbReference type="GO" id="GO:0009002">
    <property type="term" value="F:serine-type D-Ala-D-Ala carboxypeptidase activity"/>
    <property type="evidence" value="ECO:0007669"/>
    <property type="project" value="UniProtKB-EC"/>
</dbReference>
<organism evidence="3 4">
    <name type="scientific">Vibrio rhizosphaerae</name>
    <dbReference type="NCBI Taxonomy" id="398736"/>
    <lineage>
        <taxon>Bacteria</taxon>
        <taxon>Pseudomonadati</taxon>
        <taxon>Pseudomonadota</taxon>
        <taxon>Gammaproteobacteria</taxon>
        <taxon>Vibrionales</taxon>
        <taxon>Vibrionaceae</taxon>
        <taxon>Vibrio</taxon>
    </lineage>
</organism>
<protein>
    <submittedName>
        <fullName evidence="3">Serine-type D-Ala-D-Ala carboxypeptidase</fullName>
        <ecNumber evidence="3">3.4.16.4</ecNumber>
        <ecNumber evidence="3">3.4.21.-</ecNumber>
    </submittedName>
</protein>
<accession>A0ABU4IRD2</accession>
<dbReference type="InterPro" id="IPR012338">
    <property type="entry name" value="Beta-lactam/transpept-like"/>
</dbReference>
<keyword evidence="3" id="KW-0121">Carboxypeptidase</keyword>
<dbReference type="SUPFAM" id="SSF56601">
    <property type="entry name" value="beta-lactamase/transpeptidase-like"/>
    <property type="match status" value="1"/>
</dbReference>
<reference evidence="3 4" key="1">
    <citation type="submission" date="2023-11" db="EMBL/GenBank/DDBJ databases">
        <title>Plant-associative lifestyle of Vibrio porteresiae and its evolutionary dynamics.</title>
        <authorList>
            <person name="Rameshkumar N."/>
            <person name="Kirti K."/>
        </authorList>
    </citation>
    <scope>NUCLEOTIDE SEQUENCE [LARGE SCALE GENOMIC DNA]</scope>
    <source>
        <strain evidence="3 4">MSSRF7</strain>
    </source>
</reference>
<evidence type="ECO:0000313" key="4">
    <source>
        <dbReference type="Proteomes" id="UP001279860"/>
    </source>
</evidence>
<dbReference type="PANTHER" id="PTHR30023">
    <property type="entry name" value="D-ALANYL-D-ALANINE CARBOXYPEPTIDASE"/>
    <property type="match status" value="1"/>
</dbReference>
<dbReference type="Gene3D" id="3.50.80.20">
    <property type="entry name" value="D-Ala-D-Ala carboxypeptidase C, peptidase S13"/>
    <property type="match status" value="1"/>
</dbReference>
<dbReference type="InterPro" id="IPR000667">
    <property type="entry name" value="Peptidase_S13"/>
</dbReference>
<dbReference type="PRINTS" id="PR00922">
    <property type="entry name" value="DADACBPTASE3"/>
</dbReference>
<dbReference type="EC" id="3.4.21.-" evidence="3"/>
<gene>
    <name evidence="3" type="primary">dacB</name>
    <name evidence="3" type="ORF">SBX64_05135</name>
</gene>
<dbReference type="RefSeq" id="WP_318584468.1">
    <property type="nucleotide sequence ID" value="NZ_JAWRCP010000001.1"/>
</dbReference>
<keyword evidence="2 3" id="KW-0378">Hydrolase</keyword>
<dbReference type="Proteomes" id="UP001279860">
    <property type="component" value="Unassembled WGS sequence"/>
</dbReference>
<dbReference type="NCBIfam" id="NF008322">
    <property type="entry name" value="PRK11113.1"/>
    <property type="match status" value="1"/>
</dbReference>
<dbReference type="Gene3D" id="3.40.710.10">
    <property type="entry name" value="DD-peptidase/beta-lactamase superfamily"/>
    <property type="match status" value="1"/>
</dbReference>
<dbReference type="EC" id="3.4.16.4" evidence="3"/>
<proteinExistence type="inferred from homology"/>
<dbReference type="Pfam" id="PF02113">
    <property type="entry name" value="Peptidase_S13"/>
    <property type="match status" value="1"/>
</dbReference>
<evidence type="ECO:0000313" key="3">
    <source>
        <dbReference type="EMBL" id="MDW6091930.1"/>
    </source>
</evidence>